<evidence type="ECO:0000313" key="12">
    <source>
        <dbReference type="WBParaSite" id="SRAE_2000049700.1"/>
    </source>
</evidence>
<evidence type="ECO:0000259" key="9">
    <source>
        <dbReference type="Pfam" id="PF05649"/>
    </source>
</evidence>
<evidence type="ECO:0000313" key="10">
    <source>
        <dbReference type="EMBL" id="CEF65822.1"/>
    </source>
</evidence>
<dbReference type="EMBL" id="LN609529">
    <property type="protein sequence ID" value="CEF65822.1"/>
    <property type="molecule type" value="Genomic_DNA"/>
</dbReference>
<dbReference type="WormBase" id="SRAE_2000049700">
    <property type="protein sequence ID" value="SRP04200"/>
    <property type="gene ID" value="WBGene00260692"/>
</dbReference>
<evidence type="ECO:0000256" key="2">
    <source>
        <dbReference type="ARBA" id="ARBA00007357"/>
    </source>
</evidence>
<dbReference type="PROSITE" id="PS51885">
    <property type="entry name" value="NEPRILYSIN"/>
    <property type="match status" value="1"/>
</dbReference>
<keyword evidence="3" id="KW-0645">Protease</keyword>
<evidence type="ECO:0000313" key="11">
    <source>
        <dbReference type="Proteomes" id="UP000035682"/>
    </source>
</evidence>
<accession>A0A090L7V8</accession>
<dbReference type="AlphaFoldDB" id="A0A090L7V8"/>
<dbReference type="GO" id="GO:0005886">
    <property type="term" value="C:plasma membrane"/>
    <property type="evidence" value="ECO:0007669"/>
    <property type="project" value="TreeGrafter"/>
</dbReference>
<evidence type="ECO:0000256" key="1">
    <source>
        <dbReference type="ARBA" id="ARBA00001947"/>
    </source>
</evidence>
<dbReference type="InterPro" id="IPR024079">
    <property type="entry name" value="MetalloPept_cat_dom_sf"/>
</dbReference>
<proteinExistence type="inferred from homology"/>
<dbReference type="Gene3D" id="1.10.1380.10">
    <property type="entry name" value="Neutral endopeptidase , domain2"/>
    <property type="match status" value="1"/>
</dbReference>
<dbReference type="Pfam" id="PF05649">
    <property type="entry name" value="Peptidase_M13_N"/>
    <property type="match status" value="1"/>
</dbReference>
<dbReference type="OMA" id="NWWDEAT"/>
<dbReference type="WBParaSite" id="SRAE_2000049700.1">
    <property type="protein sequence ID" value="SRAE_2000049700.1"/>
    <property type="gene ID" value="WBGene00260692"/>
</dbReference>
<evidence type="ECO:0000256" key="5">
    <source>
        <dbReference type="ARBA" id="ARBA00022801"/>
    </source>
</evidence>
<dbReference type="Gene3D" id="3.40.390.10">
    <property type="entry name" value="Collagenase (Catalytic Domain)"/>
    <property type="match status" value="1"/>
</dbReference>
<evidence type="ECO:0000256" key="6">
    <source>
        <dbReference type="ARBA" id="ARBA00022833"/>
    </source>
</evidence>
<gene>
    <name evidence="10 12 13" type="ORF">SRAE_2000049700</name>
</gene>
<dbReference type="OrthoDB" id="6475849at2759"/>
<dbReference type="STRING" id="34506.A0A090L7V8"/>
<evidence type="ECO:0000313" key="13">
    <source>
        <dbReference type="WormBase" id="SRAE_2000049700"/>
    </source>
</evidence>
<dbReference type="PRINTS" id="PR00786">
    <property type="entry name" value="NEPRILYSIN"/>
</dbReference>
<dbReference type="PANTHER" id="PTHR11733">
    <property type="entry name" value="ZINC METALLOPROTEASE FAMILY M13 NEPRILYSIN-RELATED"/>
    <property type="match status" value="1"/>
</dbReference>
<dbReference type="CDD" id="cd08662">
    <property type="entry name" value="M13"/>
    <property type="match status" value="1"/>
</dbReference>
<dbReference type="Pfam" id="PF01431">
    <property type="entry name" value="Peptidase_M13"/>
    <property type="match status" value="1"/>
</dbReference>
<sequence>MEGTSDNLLNNIQGILPFFGEYGNTQNDKITFDELASSINKSINPCHDFYDYVCSGWINNHKIPDYELAYTRFSDINYKVRQQLIDIMQDSSNINNGIGQMMTTFYNKCLDPNEKNRYGTSYVMYKLQEIKSRKFQYLTDFMIYVFPKTTFFSISAISDPFNSSINSISISRTFPTLHFSYFINEENNNLLTEYRNYLTKVLELLVESDRFRTIFKEGPNEIKRRVDSYLMLQKELAIISNLTLDDNHLDDFSKIIDKVTLNELQSTLPSVNWQRFFENILPQDVLSKMDISNIPIYIYQKNALQMVDKFLHKISRNTMNDLLDWVIIFSYHYTLDKRFDELDLQFDSVYLGIKKKEPEMLRCLQSSLDIFSDYVDLLYVKKYFNENTKIEVEKLVKNILSVVTETLITSDWMDEETKKNALKKVEKMIINVGYSNVIFNTTKLEENFSTLYFNNENMLPDIYDRVKKWKSLLNFKQLTEINQRNSNLVPSYITDAYYMPSENLIGILAGVLQSGIYDSKFPIPLNYGGIGAIVGHEITHGFDDTGSQYDEVGNFKNWWDKSSKEKFLEKKNCFIKMYNDVYIEELGEHLDGFNTQGENVADDGGIRIAFKTMKKVLQSENYQNKKTIEGLEEYNDDQLFFLNYAFNWCSVETKESLRYRWKEDVHTIPKYRVNVLLRNNEDFIKAFNCRKPDYMVGDKVCRIF</sequence>
<dbReference type="GeneID" id="36378186"/>
<reference evidence="10 11" key="1">
    <citation type="submission" date="2014-09" db="EMBL/GenBank/DDBJ databases">
        <authorList>
            <person name="Martin A.A."/>
        </authorList>
    </citation>
    <scope>NUCLEOTIDE SEQUENCE</scope>
    <source>
        <strain evidence="11">ED321</strain>
        <strain evidence="10">ED321 Heterogonic</strain>
    </source>
</reference>
<dbReference type="InterPro" id="IPR000718">
    <property type="entry name" value="Peptidase_M13"/>
</dbReference>
<dbReference type="SUPFAM" id="SSF55486">
    <property type="entry name" value="Metalloproteases ('zincins'), catalytic domain"/>
    <property type="match status" value="1"/>
</dbReference>
<comment type="cofactor">
    <cofactor evidence="1">
        <name>Zn(2+)</name>
        <dbReference type="ChEBI" id="CHEBI:29105"/>
    </cofactor>
</comment>
<feature type="domain" description="Peptidase M13 C-terminal" evidence="8">
    <location>
        <begin position="496"/>
        <end position="703"/>
    </location>
</feature>
<dbReference type="GO" id="GO:0016485">
    <property type="term" value="P:protein processing"/>
    <property type="evidence" value="ECO:0007669"/>
    <property type="project" value="TreeGrafter"/>
</dbReference>
<keyword evidence="5" id="KW-0378">Hydrolase</keyword>
<feature type="domain" description="Peptidase M13 N-terminal" evidence="9">
    <location>
        <begin position="45"/>
        <end position="434"/>
    </location>
</feature>
<dbReference type="PANTHER" id="PTHR11733:SF167">
    <property type="entry name" value="FI17812P1-RELATED"/>
    <property type="match status" value="1"/>
</dbReference>
<dbReference type="RefSeq" id="XP_024505022.1">
    <property type="nucleotide sequence ID" value="XM_024651334.1"/>
</dbReference>
<dbReference type="Proteomes" id="UP000035682">
    <property type="component" value="Unplaced"/>
</dbReference>
<keyword evidence="7" id="KW-0482">Metalloprotease</keyword>
<evidence type="ECO:0000259" key="8">
    <source>
        <dbReference type="Pfam" id="PF01431"/>
    </source>
</evidence>
<dbReference type="GO" id="GO:0004222">
    <property type="term" value="F:metalloendopeptidase activity"/>
    <property type="evidence" value="ECO:0007669"/>
    <property type="project" value="InterPro"/>
</dbReference>
<dbReference type="GO" id="GO:0046872">
    <property type="term" value="F:metal ion binding"/>
    <property type="evidence" value="ECO:0007669"/>
    <property type="project" value="UniProtKB-KW"/>
</dbReference>
<dbReference type="InterPro" id="IPR042089">
    <property type="entry name" value="Peptidase_M13_dom_2"/>
</dbReference>
<dbReference type="CTD" id="36378186"/>
<evidence type="ECO:0000256" key="4">
    <source>
        <dbReference type="ARBA" id="ARBA00022723"/>
    </source>
</evidence>
<dbReference type="InterPro" id="IPR008753">
    <property type="entry name" value="Peptidase_M13_N"/>
</dbReference>
<name>A0A090L7V8_STRRB</name>
<comment type="similarity">
    <text evidence="2">Belongs to the peptidase M13 family.</text>
</comment>
<keyword evidence="11" id="KW-1185">Reference proteome</keyword>
<keyword evidence="6" id="KW-0862">Zinc</keyword>
<reference evidence="12" key="2">
    <citation type="submission" date="2020-12" db="UniProtKB">
        <authorList>
            <consortium name="WormBaseParasite"/>
        </authorList>
    </citation>
    <scope>IDENTIFICATION</scope>
</reference>
<protein>
    <submittedName>
        <fullName evidence="10 12">Endothelin-converting enzyme-like 1</fullName>
    </submittedName>
</protein>
<evidence type="ECO:0000256" key="3">
    <source>
        <dbReference type="ARBA" id="ARBA00022670"/>
    </source>
</evidence>
<keyword evidence="4" id="KW-0479">Metal-binding</keyword>
<dbReference type="InterPro" id="IPR018497">
    <property type="entry name" value="Peptidase_M13_C"/>
</dbReference>
<evidence type="ECO:0000256" key="7">
    <source>
        <dbReference type="ARBA" id="ARBA00023049"/>
    </source>
</evidence>
<organism evidence="10">
    <name type="scientific">Strongyloides ratti</name>
    <name type="common">Parasitic roundworm</name>
    <dbReference type="NCBI Taxonomy" id="34506"/>
    <lineage>
        <taxon>Eukaryota</taxon>
        <taxon>Metazoa</taxon>
        <taxon>Ecdysozoa</taxon>
        <taxon>Nematoda</taxon>
        <taxon>Chromadorea</taxon>
        <taxon>Rhabditida</taxon>
        <taxon>Tylenchina</taxon>
        <taxon>Panagrolaimomorpha</taxon>
        <taxon>Strongyloidoidea</taxon>
        <taxon>Strongyloididae</taxon>
        <taxon>Strongyloides</taxon>
    </lineage>
</organism>